<sequence length="116" mass="12466">MRMLNLNSSPTIERDLEDTNAFFDSASSHSEGTLPSSPEVLPTKNAITTLPTCGTIPSSSSFQSSACSIPTSVSNSSDMSILPCVKSVRPGVERPRYRTEIVRKGSGPDLVRYGTR</sequence>
<dbReference type="Proteomes" id="UP000799118">
    <property type="component" value="Unassembled WGS sequence"/>
</dbReference>
<evidence type="ECO:0000313" key="2">
    <source>
        <dbReference type="EMBL" id="KAE9392360.1"/>
    </source>
</evidence>
<protein>
    <submittedName>
        <fullName evidence="2">Uncharacterized protein</fullName>
    </submittedName>
</protein>
<feature type="compositionally biased region" description="Polar residues" evidence="1">
    <location>
        <begin position="69"/>
        <end position="78"/>
    </location>
</feature>
<feature type="compositionally biased region" description="Polar residues" evidence="1">
    <location>
        <begin position="25"/>
        <end position="36"/>
    </location>
</feature>
<feature type="compositionally biased region" description="Low complexity" evidence="1">
    <location>
        <begin position="58"/>
        <end position="68"/>
    </location>
</feature>
<dbReference type="EMBL" id="ML769598">
    <property type="protein sequence ID" value="KAE9392360.1"/>
    <property type="molecule type" value="Genomic_DNA"/>
</dbReference>
<gene>
    <name evidence="2" type="ORF">BT96DRAFT_276337</name>
</gene>
<name>A0A6A4H3S4_9AGAR</name>
<feature type="region of interest" description="Disordered" evidence="1">
    <location>
        <begin position="1"/>
        <end position="42"/>
    </location>
</feature>
<accession>A0A6A4H3S4</accession>
<keyword evidence="3" id="KW-1185">Reference proteome</keyword>
<organism evidence="2 3">
    <name type="scientific">Gymnopus androsaceus JB14</name>
    <dbReference type="NCBI Taxonomy" id="1447944"/>
    <lineage>
        <taxon>Eukaryota</taxon>
        <taxon>Fungi</taxon>
        <taxon>Dikarya</taxon>
        <taxon>Basidiomycota</taxon>
        <taxon>Agaricomycotina</taxon>
        <taxon>Agaricomycetes</taxon>
        <taxon>Agaricomycetidae</taxon>
        <taxon>Agaricales</taxon>
        <taxon>Marasmiineae</taxon>
        <taxon>Omphalotaceae</taxon>
        <taxon>Gymnopus</taxon>
    </lineage>
</organism>
<feature type="region of interest" description="Disordered" evidence="1">
    <location>
        <begin position="57"/>
        <end position="78"/>
    </location>
</feature>
<proteinExistence type="predicted"/>
<feature type="compositionally biased region" description="Polar residues" evidence="1">
    <location>
        <begin position="1"/>
        <end position="11"/>
    </location>
</feature>
<evidence type="ECO:0000256" key="1">
    <source>
        <dbReference type="SAM" id="MobiDB-lite"/>
    </source>
</evidence>
<evidence type="ECO:0000313" key="3">
    <source>
        <dbReference type="Proteomes" id="UP000799118"/>
    </source>
</evidence>
<reference evidence="2" key="1">
    <citation type="journal article" date="2019" name="Environ. Microbiol.">
        <title>Fungal ecological strategies reflected in gene transcription - a case study of two litter decomposers.</title>
        <authorList>
            <person name="Barbi F."/>
            <person name="Kohler A."/>
            <person name="Barry K."/>
            <person name="Baskaran P."/>
            <person name="Daum C."/>
            <person name="Fauchery L."/>
            <person name="Ihrmark K."/>
            <person name="Kuo A."/>
            <person name="LaButti K."/>
            <person name="Lipzen A."/>
            <person name="Morin E."/>
            <person name="Grigoriev I.V."/>
            <person name="Henrissat B."/>
            <person name="Lindahl B."/>
            <person name="Martin F."/>
        </authorList>
    </citation>
    <scope>NUCLEOTIDE SEQUENCE</scope>
    <source>
        <strain evidence="2">JB14</strain>
    </source>
</reference>
<dbReference type="AlphaFoldDB" id="A0A6A4H3S4"/>